<evidence type="ECO:0000256" key="3">
    <source>
        <dbReference type="ARBA" id="ARBA00022777"/>
    </source>
</evidence>
<dbReference type="GO" id="GO:0006772">
    <property type="term" value="P:thiamine metabolic process"/>
    <property type="evidence" value="ECO:0007669"/>
    <property type="project" value="InterPro"/>
</dbReference>
<keyword evidence="3 6" id="KW-0418">Kinase</keyword>
<proteinExistence type="predicted"/>
<comment type="caution">
    <text evidence="6">The sequence shown here is derived from an EMBL/GenBank/DDBJ whole genome shotgun (WGS) entry which is preliminary data.</text>
</comment>
<evidence type="ECO:0000313" key="6">
    <source>
        <dbReference type="EMBL" id="KIN09930.1"/>
    </source>
</evidence>
<dbReference type="InterPro" id="IPR014093">
    <property type="entry name" value="Thiamine_kinase"/>
</dbReference>
<dbReference type="PANTHER" id="PTHR40086">
    <property type="entry name" value="PHOSPHOTRANSFERASE YTMP-RELATED"/>
    <property type="match status" value="1"/>
</dbReference>
<name>A0A0C3I4G6_9VIBR</name>
<organism evidence="6 7">
    <name type="scientific">Vibrio mytili</name>
    <dbReference type="NCBI Taxonomy" id="50718"/>
    <lineage>
        <taxon>Bacteria</taxon>
        <taxon>Pseudomonadati</taxon>
        <taxon>Pseudomonadota</taxon>
        <taxon>Gammaproteobacteria</taxon>
        <taxon>Vibrionales</taxon>
        <taxon>Vibrionaceae</taxon>
        <taxon>Vibrio</taxon>
    </lineage>
</organism>
<keyword evidence="7" id="KW-1185">Reference proteome</keyword>
<keyword evidence="1" id="KW-0808">Transferase</keyword>
<evidence type="ECO:0000313" key="7">
    <source>
        <dbReference type="Proteomes" id="UP000031977"/>
    </source>
</evidence>
<dbReference type="Gene3D" id="3.90.1200.10">
    <property type="match status" value="1"/>
</dbReference>
<evidence type="ECO:0000256" key="4">
    <source>
        <dbReference type="ARBA" id="ARBA00022840"/>
    </source>
</evidence>
<keyword evidence="4" id="KW-0067">ATP-binding</keyword>
<sequence>MAWFSWQQAKELDPSLNALDGFFKDPPVKVQTLTGGLTNRCWRLEPSQGRAYVWRPSSMVCKAFSISRHNEYQILFAISPLNLGPKPIFVHEQGLLVEWVEGDILTNVGVELSELLPVAALIHRYPISDIPVVPFSYIARLDHYWLELEGQYAGTQFEALYRQWRTDPSVDIIEPALCHFDLGCYNLVKSHHEGLKVIDWEYAAIADPRLDLAIALQVAGASSVEESVLQYCQLRGIEQTSSWLEGVKAWQPRSLVLAMLWYLLAYKLWEDEQYLFSANEFKDLLCLEGHCFENS</sequence>
<dbReference type="CDD" id="cd05151">
    <property type="entry name" value="ChoK-like"/>
    <property type="match status" value="1"/>
</dbReference>
<dbReference type="RefSeq" id="WP_041156481.1">
    <property type="nucleotide sequence ID" value="NZ_CBCRVP010000006.1"/>
</dbReference>
<dbReference type="GO" id="GO:0005524">
    <property type="term" value="F:ATP binding"/>
    <property type="evidence" value="ECO:0007669"/>
    <property type="project" value="UniProtKB-KW"/>
</dbReference>
<dbReference type="SUPFAM" id="SSF56112">
    <property type="entry name" value="Protein kinase-like (PK-like)"/>
    <property type="match status" value="1"/>
</dbReference>
<dbReference type="InterPro" id="IPR002575">
    <property type="entry name" value="Aminoglycoside_PTrfase"/>
</dbReference>
<protein>
    <submittedName>
        <fullName evidence="6">Thiamine kinase</fullName>
    </submittedName>
</protein>
<evidence type="ECO:0000256" key="1">
    <source>
        <dbReference type="ARBA" id="ARBA00022679"/>
    </source>
</evidence>
<dbReference type="Proteomes" id="UP000031977">
    <property type="component" value="Unassembled WGS sequence"/>
</dbReference>
<dbReference type="InterPro" id="IPR011009">
    <property type="entry name" value="Kinase-like_dom_sf"/>
</dbReference>
<reference evidence="6 7" key="1">
    <citation type="submission" date="2015-01" db="EMBL/GenBank/DDBJ databases">
        <title>Draft genome of Vibrio mytili type strain CAIM 528.</title>
        <authorList>
            <person name="Gonzalez-Castillo A."/>
            <person name="Gomez-Gil B."/>
            <person name="Enciso-Ibarra J."/>
        </authorList>
    </citation>
    <scope>NUCLEOTIDE SEQUENCE [LARGE SCALE GENOMIC DNA]</scope>
    <source>
        <strain evidence="6 7">CAIM 528</strain>
    </source>
</reference>
<dbReference type="Pfam" id="PF01636">
    <property type="entry name" value="APH"/>
    <property type="match status" value="1"/>
</dbReference>
<dbReference type="AlphaFoldDB" id="A0A0C3I4G6"/>
<dbReference type="NCBIfam" id="TIGR02721">
    <property type="entry name" value="ycfN_thiK"/>
    <property type="match status" value="1"/>
</dbReference>
<accession>A0A0C3I4G6</accession>
<dbReference type="PANTHER" id="PTHR40086:SF1">
    <property type="entry name" value="CELL CYCLE REGULATOR CCRZ"/>
    <property type="match status" value="1"/>
</dbReference>
<evidence type="ECO:0000256" key="2">
    <source>
        <dbReference type="ARBA" id="ARBA00022741"/>
    </source>
</evidence>
<dbReference type="OrthoDB" id="179763at2"/>
<evidence type="ECO:0000259" key="5">
    <source>
        <dbReference type="Pfam" id="PF01636"/>
    </source>
</evidence>
<dbReference type="GO" id="GO:0019165">
    <property type="term" value="F:thiamine kinase activity"/>
    <property type="evidence" value="ECO:0007669"/>
    <property type="project" value="InterPro"/>
</dbReference>
<keyword evidence="2" id="KW-0547">Nucleotide-binding</keyword>
<feature type="domain" description="Aminoglycoside phosphotransferase" evidence="5">
    <location>
        <begin position="30"/>
        <end position="234"/>
    </location>
</feature>
<dbReference type="STRING" id="50718.SU60_16460"/>
<dbReference type="Gene3D" id="3.30.200.20">
    <property type="entry name" value="Phosphorylase Kinase, domain 1"/>
    <property type="match status" value="1"/>
</dbReference>
<gene>
    <name evidence="6" type="ORF">SU60_16460</name>
</gene>
<dbReference type="InterPro" id="IPR052077">
    <property type="entry name" value="CcrZ_PhaseVar_Mediator"/>
</dbReference>
<dbReference type="EMBL" id="JXOK01000063">
    <property type="protein sequence ID" value="KIN09930.1"/>
    <property type="molecule type" value="Genomic_DNA"/>
</dbReference>